<organism evidence="1 2">
    <name type="scientific">[Brevibacterium] flavum</name>
    <dbReference type="NCBI Taxonomy" id="92706"/>
    <lineage>
        <taxon>Bacteria</taxon>
        <taxon>Bacillati</taxon>
        <taxon>Actinomycetota</taxon>
        <taxon>Actinomycetes</taxon>
        <taxon>Mycobacteriales</taxon>
        <taxon>Corynebacteriaceae</taxon>
        <taxon>Corynebacterium</taxon>
    </lineage>
</organism>
<dbReference type="GeneID" id="1019995"/>
<dbReference type="EMBL" id="CP011309">
    <property type="protein sequence ID" value="AKF27834.1"/>
    <property type="molecule type" value="Genomic_DNA"/>
</dbReference>
<dbReference type="InterPro" id="IPR012675">
    <property type="entry name" value="Beta-grasp_dom_sf"/>
</dbReference>
<dbReference type="PANTHER" id="PTHR34472:SF1">
    <property type="entry name" value="SULFUR CARRIER PROTEIN THIS"/>
    <property type="match status" value="1"/>
</dbReference>
<dbReference type="Proteomes" id="UP000034037">
    <property type="component" value="Chromosome"/>
</dbReference>
<sequence>MITYTFNGTSMRSSELTVEQLVHQEIGHDTGVAVAINAAVVPRSQWSRAICDNDSVEVLTAIQGG</sequence>
<protein>
    <submittedName>
        <fullName evidence="1">Thiamine biosynthesis protein ThiS</fullName>
    </submittedName>
</protein>
<dbReference type="AlphaFoldDB" id="A0A0F6SRE8"/>
<dbReference type="PANTHER" id="PTHR34472">
    <property type="entry name" value="SULFUR CARRIER PROTEIN THIS"/>
    <property type="match status" value="1"/>
</dbReference>
<keyword evidence="2" id="KW-1185">Reference proteome</keyword>
<dbReference type="PATRIC" id="fig|92706.3.peg.2067"/>
<dbReference type="InterPro" id="IPR010035">
    <property type="entry name" value="Thi_S"/>
</dbReference>
<dbReference type="InterPro" id="IPR016155">
    <property type="entry name" value="Mopterin_synth/thiamin_S_b"/>
</dbReference>
<name>A0A0F6SRE8_9CORY</name>
<reference evidence="1 2" key="1">
    <citation type="submission" date="2015-04" db="EMBL/GenBank/DDBJ databases">
        <title>Complete Genome Sequence of Brevibacterium flavum ATCC 15168.</title>
        <authorList>
            <person name="Ahn J."/>
            <person name="Park G."/>
            <person name="Jeon W."/>
            <person name="Jang Y."/>
            <person name="Jang M."/>
            <person name="Lee H."/>
            <person name="Lee H."/>
        </authorList>
    </citation>
    <scope>NUCLEOTIDE SEQUENCE [LARGE SCALE GENOMIC DNA]</scope>
    <source>
        <strain evidence="1 2">ATCC 15168</strain>
    </source>
</reference>
<gene>
    <name evidence="1" type="ORF">YH66_09870</name>
</gene>
<dbReference type="Pfam" id="PF02597">
    <property type="entry name" value="ThiS"/>
    <property type="match status" value="1"/>
</dbReference>
<dbReference type="NCBIfam" id="TIGR01683">
    <property type="entry name" value="thiS"/>
    <property type="match status" value="1"/>
</dbReference>
<dbReference type="CDD" id="cd00565">
    <property type="entry name" value="Ubl_ThiS"/>
    <property type="match status" value="1"/>
</dbReference>
<dbReference type="SUPFAM" id="SSF54285">
    <property type="entry name" value="MoaD/ThiS"/>
    <property type="match status" value="1"/>
</dbReference>
<evidence type="ECO:0000313" key="1">
    <source>
        <dbReference type="EMBL" id="AKF27834.1"/>
    </source>
</evidence>
<accession>A0A0F6SRE8</accession>
<proteinExistence type="predicted"/>
<dbReference type="HOGENOM" id="CLU_174611_2_2_11"/>
<dbReference type="RefSeq" id="WP_003857586.1">
    <property type="nucleotide sequence ID" value="NZ_CP011309.1"/>
</dbReference>
<dbReference type="Gene3D" id="3.10.20.30">
    <property type="match status" value="1"/>
</dbReference>
<dbReference type="InterPro" id="IPR003749">
    <property type="entry name" value="ThiS/MoaD-like"/>
</dbReference>
<evidence type="ECO:0000313" key="2">
    <source>
        <dbReference type="Proteomes" id="UP000034037"/>
    </source>
</evidence>